<dbReference type="Gene3D" id="3.60.15.10">
    <property type="entry name" value="Ribonuclease Z/Hydroxyacylglutathione hydrolase-like"/>
    <property type="match status" value="2"/>
</dbReference>
<protein>
    <recommendedName>
        <fullName evidence="4">ribonuclease Z</fullName>
        <ecNumber evidence="4">3.1.26.11</ecNumber>
    </recommendedName>
</protein>
<evidence type="ECO:0000259" key="13">
    <source>
        <dbReference type="Pfam" id="PF13691"/>
    </source>
</evidence>
<comment type="caution">
    <text evidence="14">The sequence shown here is derived from an EMBL/GenBank/DDBJ whole genome shotgun (WGS) entry which is preliminary data.</text>
</comment>
<accession>A0A9P5YCK9</accession>
<evidence type="ECO:0000259" key="12">
    <source>
        <dbReference type="Pfam" id="PF12706"/>
    </source>
</evidence>
<evidence type="ECO:0000256" key="2">
    <source>
        <dbReference type="ARBA" id="ARBA00001947"/>
    </source>
</evidence>
<keyword evidence="9" id="KW-0378">Hydrolase</keyword>
<dbReference type="InterPro" id="IPR047151">
    <property type="entry name" value="RNZ2-like"/>
</dbReference>
<feature type="domain" description="tRNase Z endonuclease" evidence="13">
    <location>
        <begin position="6"/>
        <end position="58"/>
    </location>
</feature>
<keyword evidence="7" id="KW-0479">Metal-binding</keyword>
<evidence type="ECO:0000256" key="4">
    <source>
        <dbReference type="ARBA" id="ARBA00012477"/>
    </source>
</evidence>
<evidence type="ECO:0000256" key="9">
    <source>
        <dbReference type="ARBA" id="ARBA00022801"/>
    </source>
</evidence>
<proteinExistence type="inferred from homology"/>
<name>A0A9P5YCK9_9AGAR</name>
<evidence type="ECO:0000256" key="1">
    <source>
        <dbReference type="ARBA" id="ARBA00000402"/>
    </source>
</evidence>
<keyword evidence="6" id="KW-0540">Nuclease</keyword>
<feature type="domain" description="Metallo-beta-lactamase" evidence="12">
    <location>
        <begin position="616"/>
        <end position="856"/>
    </location>
</feature>
<evidence type="ECO:0000256" key="11">
    <source>
        <dbReference type="SAM" id="MobiDB-lite"/>
    </source>
</evidence>
<feature type="compositionally biased region" description="Basic residues" evidence="11">
    <location>
        <begin position="230"/>
        <end position="244"/>
    </location>
</feature>
<gene>
    <name evidence="14" type="ORF">BDZ94DRAFT_1252327</name>
</gene>
<feature type="compositionally biased region" description="Polar residues" evidence="11">
    <location>
        <begin position="273"/>
        <end position="283"/>
    </location>
</feature>
<dbReference type="CDD" id="cd07718">
    <property type="entry name" value="RNaseZ_ELAC1_ELAC2-C-term-like_MBL-fold"/>
    <property type="match status" value="1"/>
</dbReference>
<feature type="region of interest" description="Disordered" evidence="11">
    <location>
        <begin position="214"/>
        <end position="283"/>
    </location>
</feature>
<organism evidence="14 15">
    <name type="scientific">Collybia nuda</name>
    <dbReference type="NCBI Taxonomy" id="64659"/>
    <lineage>
        <taxon>Eukaryota</taxon>
        <taxon>Fungi</taxon>
        <taxon>Dikarya</taxon>
        <taxon>Basidiomycota</taxon>
        <taxon>Agaricomycotina</taxon>
        <taxon>Agaricomycetes</taxon>
        <taxon>Agaricomycetidae</taxon>
        <taxon>Agaricales</taxon>
        <taxon>Tricholomatineae</taxon>
        <taxon>Clitocybaceae</taxon>
        <taxon>Collybia</taxon>
    </lineage>
</organism>
<evidence type="ECO:0000256" key="5">
    <source>
        <dbReference type="ARBA" id="ARBA00022694"/>
    </source>
</evidence>
<dbReference type="GO" id="GO:0042781">
    <property type="term" value="F:3'-tRNA processing endoribonuclease activity"/>
    <property type="evidence" value="ECO:0007669"/>
    <property type="project" value="UniProtKB-EC"/>
</dbReference>
<dbReference type="SUPFAM" id="SSF56281">
    <property type="entry name" value="Metallo-hydrolase/oxidoreductase"/>
    <property type="match status" value="2"/>
</dbReference>
<keyword evidence="8" id="KW-0255">Endonuclease</keyword>
<sequence>MNWSASVLTTASSDTEPTIVITFDSAKYIFNAGENTNRSFLQSRRNWKRTRGLFFTHVGTERASGLPGLLMSFADATIPRLDIVGPPGISHYLASMRSYTFRDSMPIYPTEASWTPATSPSPDALYKDGNITVYSIPVPPCPDDNAPPSTKDAVPSPDVHLKRKREDSPDLPVKRPTLAPINPDSAEPNSSSNEPQGFVGEAAQDWRKLMIDTMFPGSRPKSKGKDTGKHSKSTKSNNKGKGRGAHIEQSQVSPDSRTAQPAPPVNPTPHSEPGTSEKPQSDTANVDIYKRARVPPGFHKQLPPFVPHSSSVPSSSTLPTILAYIIVGPRVRGKFNVEKANSLGVPAGRQRGILANGKSVTFKVKVGDELIERTVQPEECVGESETPGSILILDIPTTAYIPSLTSAFEDSPFYSKFRSNKPEYLKEYAVRSVFHLCGDGVLEDEKYKAFMNGFAPGVHHIISSREHNTDPVTFTSAAFNQLRLNQLDPETFPIPKFSLAPRKKIEVVPNLPPNTCLMRSNLLISMRPPAPPVTETCEGDLFHEAISSESPIALPALTRERFSASRAGVEDHIASGKVHVPKGADVGIIPLGTGSAIPTKFRNVSSTLIQIPNWGNILLDAGEGTWGQLVRQFGLDDNPTSPNVWDTLRNMKCIFVSHIHGDHHMGLAKILAKRRMLDPPPSEPLYLVTIRAVHLYLREFSDLQDLGLDDPSGNGVITVMAESLHFRQLGVYQTSGMWQIGGEEPWTDFEQSQRYSEGLCRALGLKSFRTVDVYHRTRCYGAVIKHTDGWSIVFSADTQPTDNLVWAGRDATLLIHEATMADDQVEMAKRKAHSTFGQAVEIGKRMGAENILLTHFSARYPKMPPSGVAKPNQIGETSQKRLKEPIVALAFDHANLTIGNLWKLNYYLPAVEQSFMDTKEEDDEEEVDPITMSMDVDVS</sequence>
<dbReference type="AlphaFoldDB" id="A0A9P5YCK9"/>
<dbReference type="InterPro" id="IPR001279">
    <property type="entry name" value="Metallo-B-lactamas"/>
</dbReference>
<dbReference type="Proteomes" id="UP000807353">
    <property type="component" value="Unassembled WGS sequence"/>
</dbReference>
<feature type="region of interest" description="Disordered" evidence="11">
    <location>
        <begin position="917"/>
        <end position="939"/>
    </location>
</feature>
<evidence type="ECO:0000256" key="8">
    <source>
        <dbReference type="ARBA" id="ARBA00022759"/>
    </source>
</evidence>
<dbReference type="EC" id="3.1.26.11" evidence="4"/>
<evidence type="ECO:0000256" key="7">
    <source>
        <dbReference type="ARBA" id="ARBA00022723"/>
    </source>
</evidence>
<dbReference type="GO" id="GO:0005739">
    <property type="term" value="C:mitochondrion"/>
    <property type="evidence" value="ECO:0007669"/>
    <property type="project" value="TreeGrafter"/>
</dbReference>
<dbReference type="EMBL" id="MU150243">
    <property type="protein sequence ID" value="KAF9466199.1"/>
    <property type="molecule type" value="Genomic_DNA"/>
</dbReference>
<dbReference type="PANTHER" id="PTHR12553:SF49">
    <property type="entry name" value="ZINC PHOSPHODIESTERASE ELAC PROTEIN 2"/>
    <property type="match status" value="1"/>
</dbReference>
<comment type="cofactor">
    <cofactor evidence="2">
        <name>Zn(2+)</name>
        <dbReference type="ChEBI" id="CHEBI:29105"/>
    </cofactor>
</comment>
<dbReference type="GO" id="GO:1990180">
    <property type="term" value="P:mitochondrial tRNA 3'-end processing"/>
    <property type="evidence" value="ECO:0007669"/>
    <property type="project" value="TreeGrafter"/>
</dbReference>
<keyword evidence="10" id="KW-0862">Zinc</keyword>
<comment type="similarity">
    <text evidence="3">Belongs to the RNase Z family.</text>
</comment>
<dbReference type="InterPro" id="IPR027794">
    <property type="entry name" value="tRNase_Z_dom"/>
</dbReference>
<keyword evidence="15" id="KW-1185">Reference proteome</keyword>
<dbReference type="OrthoDB" id="527344at2759"/>
<reference evidence="14" key="1">
    <citation type="submission" date="2020-11" db="EMBL/GenBank/DDBJ databases">
        <authorList>
            <consortium name="DOE Joint Genome Institute"/>
            <person name="Ahrendt S."/>
            <person name="Riley R."/>
            <person name="Andreopoulos W."/>
            <person name="Labutti K."/>
            <person name="Pangilinan J."/>
            <person name="Ruiz-Duenas F.J."/>
            <person name="Barrasa J.M."/>
            <person name="Sanchez-Garcia M."/>
            <person name="Camarero S."/>
            <person name="Miyauchi S."/>
            <person name="Serrano A."/>
            <person name="Linde D."/>
            <person name="Babiker R."/>
            <person name="Drula E."/>
            <person name="Ayuso-Fernandez I."/>
            <person name="Pacheco R."/>
            <person name="Padilla G."/>
            <person name="Ferreira P."/>
            <person name="Barriuso J."/>
            <person name="Kellner H."/>
            <person name="Castanera R."/>
            <person name="Alfaro M."/>
            <person name="Ramirez L."/>
            <person name="Pisabarro A.G."/>
            <person name="Kuo A."/>
            <person name="Tritt A."/>
            <person name="Lipzen A."/>
            <person name="He G."/>
            <person name="Yan M."/>
            <person name="Ng V."/>
            <person name="Cullen D."/>
            <person name="Martin F."/>
            <person name="Rosso M.-N."/>
            <person name="Henrissat B."/>
            <person name="Hibbett D."/>
            <person name="Martinez A.T."/>
            <person name="Grigoriev I.V."/>
        </authorList>
    </citation>
    <scope>NUCLEOTIDE SEQUENCE</scope>
    <source>
        <strain evidence="14">CBS 247.69</strain>
    </source>
</reference>
<dbReference type="InterPro" id="IPR036866">
    <property type="entry name" value="RibonucZ/Hydroxyglut_hydro"/>
</dbReference>
<evidence type="ECO:0000313" key="14">
    <source>
        <dbReference type="EMBL" id="KAF9466199.1"/>
    </source>
</evidence>
<evidence type="ECO:0000256" key="10">
    <source>
        <dbReference type="ARBA" id="ARBA00022833"/>
    </source>
</evidence>
<keyword evidence="5" id="KW-0819">tRNA processing</keyword>
<dbReference type="Pfam" id="PF12706">
    <property type="entry name" value="Lactamase_B_2"/>
    <property type="match status" value="1"/>
</dbReference>
<feature type="compositionally biased region" description="Acidic residues" evidence="11">
    <location>
        <begin position="919"/>
        <end position="928"/>
    </location>
</feature>
<dbReference type="Pfam" id="PF13691">
    <property type="entry name" value="Lactamase_B_4"/>
    <property type="match status" value="1"/>
</dbReference>
<dbReference type="GO" id="GO:0046872">
    <property type="term" value="F:metal ion binding"/>
    <property type="evidence" value="ECO:0007669"/>
    <property type="project" value="UniProtKB-KW"/>
</dbReference>
<evidence type="ECO:0000256" key="6">
    <source>
        <dbReference type="ARBA" id="ARBA00022722"/>
    </source>
</evidence>
<comment type="catalytic activity">
    <reaction evidence="1">
        <text>Endonucleolytic cleavage of RNA, removing extra 3' nucleotides from tRNA precursor, generating 3' termini of tRNAs. A 3'-hydroxy group is left at the tRNA terminus and a 5'-phosphoryl group is left at the trailer molecule.</text>
        <dbReference type="EC" id="3.1.26.11"/>
    </reaction>
</comment>
<dbReference type="PANTHER" id="PTHR12553">
    <property type="entry name" value="ZINC PHOSPHODIESTERASE ELAC PROTEIN 2"/>
    <property type="match status" value="1"/>
</dbReference>
<feature type="region of interest" description="Disordered" evidence="11">
    <location>
        <begin position="137"/>
        <end position="197"/>
    </location>
</feature>
<feature type="compositionally biased region" description="Polar residues" evidence="11">
    <location>
        <begin position="248"/>
        <end position="259"/>
    </location>
</feature>
<evidence type="ECO:0000313" key="15">
    <source>
        <dbReference type="Proteomes" id="UP000807353"/>
    </source>
</evidence>
<evidence type="ECO:0000256" key="3">
    <source>
        <dbReference type="ARBA" id="ARBA00007823"/>
    </source>
</evidence>